<sequence>MPKAKTKPQPPSQFHILPPGQPHLPPKDNKKKPKNGSSKDLFETNVPPQAEVLVPQTPDNKKKNIIGSSSSNSTKQARNRPAKSQDRENTPPPAPAPVDEAERYPYGFSPAATEGKYIYEYKSEEELDSYDDM</sequence>
<organism evidence="2 3">
    <name type="scientific">Daldinia eschscholtzii</name>
    <dbReference type="NCBI Taxonomy" id="292717"/>
    <lineage>
        <taxon>Eukaryota</taxon>
        <taxon>Fungi</taxon>
        <taxon>Dikarya</taxon>
        <taxon>Ascomycota</taxon>
        <taxon>Pezizomycotina</taxon>
        <taxon>Sordariomycetes</taxon>
        <taxon>Xylariomycetidae</taxon>
        <taxon>Xylariales</taxon>
        <taxon>Hypoxylaceae</taxon>
        <taxon>Daldinia</taxon>
    </lineage>
</organism>
<proteinExistence type="predicted"/>
<evidence type="ECO:0000256" key="1">
    <source>
        <dbReference type="SAM" id="MobiDB-lite"/>
    </source>
</evidence>
<reference evidence="2 3" key="1">
    <citation type="journal article" date="2024" name="Front Chem Biol">
        <title>Unveiling the potential of Daldinia eschscholtzii MFLUCC 19-0629 through bioactivity and bioinformatics studies for enhanced sustainable agriculture production.</title>
        <authorList>
            <person name="Brooks S."/>
            <person name="Weaver J.A."/>
            <person name="Klomchit A."/>
            <person name="Alharthi S.A."/>
            <person name="Onlamun T."/>
            <person name="Nurani R."/>
            <person name="Vong T.K."/>
            <person name="Alberti F."/>
            <person name="Greco C."/>
        </authorList>
    </citation>
    <scope>NUCLEOTIDE SEQUENCE [LARGE SCALE GENOMIC DNA]</scope>
    <source>
        <strain evidence="2">MFLUCC 19-0629</strain>
    </source>
</reference>
<dbReference type="Proteomes" id="UP001369815">
    <property type="component" value="Unassembled WGS sequence"/>
</dbReference>
<name>A0AAX6M8A4_9PEZI</name>
<feature type="region of interest" description="Disordered" evidence="1">
    <location>
        <begin position="1"/>
        <end position="110"/>
    </location>
</feature>
<dbReference type="AlphaFoldDB" id="A0AAX6M8A4"/>
<comment type="caution">
    <text evidence="2">The sequence shown here is derived from an EMBL/GenBank/DDBJ whole genome shotgun (WGS) entry which is preliminary data.</text>
</comment>
<evidence type="ECO:0000313" key="2">
    <source>
        <dbReference type="EMBL" id="KAK6948703.1"/>
    </source>
</evidence>
<gene>
    <name evidence="2" type="ORF">Daesc_010473</name>
</gene>
<dbReference type="EMBL" id="JBANMG010000010">
    <property type="protein sequence ID" value="KAK6948703.1"/>
    <property type="molecule type" value="Genomic_DNA"/>
</dbReference>
<keyword evidence="3" id="KW-1185">Reference proteome</keyword>
<accession>A0AAX6M8A4</accession>
<protein>
    <submittedName>
        <fullName evidence="2">Uncharacterized protein</fullName>
    </submittedName>
</protein>
<evidence type="ECO:0000313" key="3">
    <source>
        <dbReference type="Proteomes" id="UP001369815"/>
    </source>
</evidence>